<dbReference type="GO" id="GO:0006508">
    <property type="term" value="P:proteolysis"/>
    <property type="evidence" value="ECO:0007669"/>
    <property type="project" value="UniProtKB-KW"/>
</dbReference>
<dbReference type="AlphaFoldDB" id="A0A1T4K8I1"/>
<evidence type="ECO:0000313" key="1">
    <source>
        <dbReference type="EMBL" id="SJZ38744.1"/>
    </source>
</evidence>
<dbReference type="GeneID" id="303366294"/>
<dbReference type="Gene3D" id="2.40.128.90">
    <property type="entry name" value="OMPT-like"/>
    <property type="match status" value="1"/>
</dbReference>
<accession>A0A1T4K8I1</accession>
<organism evidence="1 2">
    <name type="scientific">Treponema berlinense</name>
    <dbReference type="NCBI Taxonomy" id="225004"/>
    <lineage>
        <taxon>Bacteria</taxon>
        <taxon>Pseudomonadati</taxon>
        <taxon>Spirochaetota</taxon>
        <taxon>Spirochaetia</taxon>
        <taxon>Spirochaetales</taxon>
        <taxon>Treponemataceae</taxon>
        <taxon>Treponema</taxon>
    </lineage>
</organism>
<name>A0A1T4K8I1_9SPIR</name>
<proteinExistence type="predicted"/>
<dbReference type="EMBL" id="FUXC01000001">
    <property type="protein sequence ID" value="SJZ38744.1"/>
    <property type="molecule type" value="Genomic_DNA"/>
</dbReference>
<keyword evidence="1" id="KW-0378">Hydrolase</keyword>
<sequence length="314" mass="36319">MRKIFLVFAVFFISHLVFSKPFSISITSNVFLSKSEVKELVYTESVSEKLSELVWEESPVVKVGLSSSIIFKNINLNMNFASAIPYECGNMYDSDWNLSGLKTTYSIHEQNLKNDISCGVEFLYDFEILNGFFNLLPGFSLNYNYIAFEGRNGYGWYGGWQYSKTGKDESWNSENARRAKKVAGIDYNKQDVSCFLSLYSGIKLNDLYLKLGFSFSPFSFYDVNDYHHGATGSGFDNEYIFYSNFKRIKVDFGGSYKFSKYFMLDVEGIFEKQFLDYGDMYSNYYTEKLTKTKQKSGIEFYDFSVKIGFNFLVL</sequence>
<evidence type="ECO:0000313" key="2">
    <source>
        <dbReference type="Proteomes" id="UP000190395"/>
    </source>
</evidence>
<dbReference type="InterPro" id="IPR020080">
    <property type="entry name" value="OM_adhesin/peptidase_omptin"/>
</dbReference>
<dbReference type="OrthoDB" id="361580at2"/>
<keyword evidence="2" id="KW-1185">Reference proteome</keyword>
<dbReference type="GO" id="GO:0004190">
    <property type="term" value="F:aspartic-type endopeptidase activity"/>
    <property type="evidence" value="ECO:0007669"/>
    <property type="project" value="InterPro"/>
</dbReference>
<protein>
    <submittedName>
        <fullName evidence="1">Outer membrane protease</fullName>
    </submittedName>
</protein>
<gene>
    <name evidence="1" type="ORF">SAMN02745152_00012</name>
</gene>
<keyword evidence="1" id="KW-0645">Protease</keyword>
<reference evidence="1 2" key="1">
    <citation type="submission" date="2017-02" db="EMBL/GenBank/DDBJ databases">
        <authorList>
            <person name="Peterson S.W."/>
        </authorList>
    </citation>
    <scope>NUCLEOTIDE SEQUENCE [LARGE SCALE GENOMIC DNA]</scope>
    <source>
        <strain evidence="1 2">ATCC BAA-909</strain>
    </source>
</reference>
<dbReference type="InterPro" id="IPR053724">
    <property type="entry name" value="OMP_A26_sf"/>
</dbReference>
<dbReference type="RefSeq" id="WP_078929681.1">
    <property type="nucleotide sequence ID" value="NZ_FUXC01000001.1"/>
</dbReference>
<dbReference type="SUPFAM" id="SSF69917">
    <property type="entry name" value="OMPT-like"/>
    <property type="match status" value="1"/>
</dbReference>
<dbReference type="STRING" id="225004.SAMN02745152_00012"/>
<dbReference type="Proteomes" id="UP000190395">
    <property type="component" value="Unassembled WGS sequence"/>
</dbReference>